<organism evidence="3 4">
    <name type="scientific">Exophiala aquamarina CBS 119918</name>
    <dbReference type="NCBI Taxonomy" id="1182545"/>
    <lineage>
        <taxon>Eukaryota</taxon>
        <taxon>Fungi</taxon>
        <taxon>Dikarya</taxon>
        <taxon>Ascomycota</taxon>
        <taxon>Pezizomycotina</taxon>
        <taxon>Eurotiomycetes</taxon>
        <taxon>Chaetothyriomycetidae</taxon>
        <taxon>Chaetothyriales</taxon>
        <taxon>Herpotrichiellaceae</taxon>
        <taxon>Exophiala</taxon>
    </lineage>
</organism>
<reference evidence="3 4" key="1">
    <citation type="submission" date="2013-03" db="EMBL/GenBank/DDBJ databases">
        <title>The Genome Sequence of Exophiala aquamarina CBS 119918.</title>
        <authorList>
            <consortium name="The Broad Institute Genomics Platform"/>
            <person name="Cuomo C."/>
            <person name="de Hoog S."/>
            <person name="Gorbushina A."/>
            <person name="Walker B."/>
            <person name="Young S.K."/>
            <person name="Zeng Q."/>
            <person name="Gargeya S."/>
            <person name="Fitzgerald M."/>
            <person name="Haas B."/>
            <person name="Abouelleil A."/>
            <person name="Allen A.W."/>
            <person name="Alvarado L."/>
            <person name="Arachchi H.M."/>
            <person name="Berlin A.M."/>
            <person name="Chapman S.B."/>
            <person name="Gainer-Dewar J."/>
            <person name="Goldberg J."/>
            <person name="Griggs A."/>
            <person name="Gujja S."/>
            <person name="Hansen M."/>
            <person name="Howarth C."/>
            <person name="Imamovic A."/>
            <person name="Ireland A."/>
            <person name="Larimer J."/>
            <person name="McCowan C."/>
            <person name="Murphy C."/>
            <person name="Pearson M."/>
            <person name="Poon T.W."/>
            <person name="Priest M."/>
            <person name="Roberts A."/>
            <person name="Saif S."/>
            <person name="Shea T."/>
            <person name="Sisk P."/>
            <person name="Sykes S."/>
            <person name="Wortman J."/>
            <person name="Nusbaum C."/>
            <person name="Birren B."/>
        </authorList>
    </citation>
    <scope>NUCLEOTIDE SEQUENCE [LARGE SCALE GENOMIC DNA]</scope>
    <source>
        <strain evidence="3 4">CBS 119918</strain>
    </source>
</reference>
<evidence type="ECO:0000256" key="2">
    <source>
        <dbReference type="SAM" id="MobiDB-lite"/>
    </source>
</evidence>
<protein>
    <recommendedName>
        <fullName evidence="5">Heat shock factor binding protein 1</fullName>
    </recommendedName>
</protein>
<gene>
    <name evidence="3" type="ORF">A1O9_00743</name>
</gene>
<evidence type="ECO:0000313" key="3">
    <source>
        <dbReference type="EMBL" id="KEF62770.1"/>
    </source>
</evidence>
<dbReference type="VEuPathDB" id="FungiDB:A1O9_00743"/>
<dbReference type="EMBL" id="AMGV01000001">
    <property type="protein sequence ID" value="KEF62770.1"/>
    <property type="molecule type" value="Genomic_DNA"/>
</dbReference>
<accession>A0A072Q4G1</accession>
<evidence type="ECO:0000313" key="4">
    <source>
        <dbReference type="Proteomes" id="UP000027920"/>
    </source>
</evidence>
<feature type="region of interest" description="Disordered" evidence="2">
    <location>
        <begin position="1"/>
        <end position="26"/>
    </location>
</feature>
<dbReference type="GeneID" id="25275694"/>
<dbReference type="OrthoDB" id="5398685at2759"/>
<keyword evidence="4" id="KW-1185">Reference proteome</keyword>
<dbReference type="Proteomes" id="UP000027920">
    <property type="component" value="Unassembled WGS sequence"/>
</dbReference>
<dbReference type="RefSeq" id="XP_013265360.1">
    <property type="nucleotide sequence ID" value="XM_013409906.1"/>
</dbReference>
<sequence>MAQQKPGPENSDSQSSQLLENDHPQALNSEMAKAFQELAKGESTASALEAKLDGIEDRIDQLLASMEGDLKQNTMSSGGSQST</sequence>
<evidence type="ECO:0008006" key="5">
    <source>
        <dbReference type="Google" id="ProtNLM"/>
    </source>
</evidence>
<name>A0A072Q4G1_9EURO</name>
<comment type="caution">
    <text evidence="3">The sequence shown here is derived from an EMBL/GenBank/DDBJ whole genome shotgun (WGS) entry which is preliminary data.</text>
</comment>
<dbReference type="HOGENOM" id="CLU_180188_0_0_1"/>
<dbReference type="AlphaFoldDB" id="A0A072Q4G1"/>
<feature type="compositionally biased region" description="Polar residues" evidence="2">
    <location>
        <begin position="10"/>
        <end position="19"/>
    </location>
</feature>
<keyword evidence="1" id="KW-0175">Coiled coil</keyword>
<evidence type="ECO:0000256" key="1">
    <source>
        <dbReference type="SAM" id="Coils"/>
    </source>
</evidence>
<feature type="coiled-coil region" evidence="1">
    <location>
        <begin position="38"/>
        <end position="65"/>
    </location>
</feature>
<proteinExistence type="predicted"/>